<evidence type="ECO:0000259" key="2">
    <source>
        <dbReference type="Pfam" id="PF06057"/>
    </source>
</evidence>
<dbReference type="Proteomes" id="UP001595457">
    <property type="component" value="Unassembled WGS sequence"/>
</dbReference>
<dbReference type="PIRSF" id="PIRSF029063">
    <property type="entry name" value="IV_sec_VirJ"/>
    <property type="match status" value="1"/>
</dbReference>
<protein>
    <submittedName>
        <fullName evidence="3">Virulence factor family protein</fullName>
    </submittedName>
</protein>
<keyword evidence="1" id="KW-0472">Membrane</keyword>
<evidence type="ECO:0000256" key="1">
    <source>
        <dbReference type="SAM" id="Phobius"/>
    </source>
</evidence>
<feature type="transmembrane region" description="Helical" evidence="1">
    <location>
        <begin position="5"/>
        <end position="23"/>
    </location>
</feature>
<dbReference type="Gene3D" id="3.40.50.1820">
    <property type="entry name" value="alpha/beta hydrolase"/>
    <property type="match status" value="1"/>
</dbReference>
<organism evidence="3 4">
    <name type="scientific">Azotobacter bryophylli</name>
    <dbReference type="NCBI Taxonomy" id="1986537"/>
    <lineage>
        <taxon>Bacteria</taxon>
        <taxon>Pseudomonadati</taxon>
        <taxon>Pseudomonadota</taxon>
        <taxon>Gammaproteobacteria</taxon>
        <taxon>Pseudomonadales</taxon>
        <taxon>Pseudomonadaceae</taxon>
        <taxon>Azotobacter</taxon>
    </lineage>
</organism>
<dbReference type="InterPro" id="IPR011225">
    <property type="entry name" value="IV_sec_VirJ"/>
</dbReference>
<proteinExistence type="predicted"/>
<dbReference type="InterPro" id="IPR029058">
    <property type="entry name" value="AB_hydrolase_fold"/>
</dbReference>
<gene>
    <name evidence="3" type="ORF">ACFOJE_08150</name>
</gene>
<sequence length="422" mass="45308">MRARWISLLVIVAALGGGFWIWMQRSPAQIGLINRTLPDGSPVTVITPPGAPKARVLLALPADRPVADADLQALSQETGAQIVRFEVAAAPDCAVLRDRLLQARAELGGEPTLIAGIGDGAALVWRTLAGQKRDDLQGLAVGLSLAEPDCPEPLPPAVVHGRMAVAWNDNPDEETARFIRQAGNVATSIAQYGTPLPQVMVERLGHLLSGAGEEIPVVEVPATDRSEHADTVTLFYSGDGGWRDLDRDSASYMAQQGYPVVGIDTLRYFWKHRSPEQAAADLSRLMAEYRSKWGAKRFALAGYSFGADILPALYNRLPAADQEQVSALLLLALARTGSFEIEVAGWLGKQGDEAATGPELARVPAQKIVCIYGSEETDESGCTQPGASGEMIELPGGHHFDEDYNKLAGYLMRAIDRRAAGR</sequence>
<comment type="caution">
    <text evidence="3">The sequence shown here is derived from an EMBL/GenBank/DDBJ whole genome shotgun (WGS) entry which is preliminary data.</text>
</comment>
<accession>A0ABV7AS90</accession>
<evidence type="ECO:0000313" key="4">
    <source>
        <dbReference type="Proteomes" id="UP001595457"/>
    </source>
</evidence>
<reference evidence="4" key="1">
    <citation type="journal article" date="2019" name="Int. J. Syst. Evol. Microbiol.">
        <title>The Global Catalogue of Microorganisms (GCM) 10K type strain sequencing project: providing services to taxonomists for standard genome sequencing and annotation.</title>
        <authorList>
            <consortium name="The Broad Institute Genomics Platform"/>
            <consortium name="The Broad Institute Genome Sequencing Center for Infectious Disease"/>
            <person name="Wu L."/>
            <person name="Ma J."/>
        </authorList>
    </citation>
    <scope>NUCLEOTIDE SEQUENCE [LARGE SCALE GENOMIC DNA]</scope>
    <source>
        <strain evidence="4">KCTC 62195</strain>
    </source>
</reference>
<keyword evidence="1" id="KW-0812">Transmembrane</keyword>
<dbReference type="EMBL" id="JBHRSJ010000012">
    <property type="protein sequence ID" value="MFC2972182.1"/>
    <property type="molecule type" value="Genomic_DNA"/>
</dbReference>
<name>A0ABV7AS90_9GAMM</name>
<feature type="domain" description="Bacterial virulence" evidence="2">
    <location>
        <begin position="230"/>
        <end position="418"/>
    </location>
</feature>
<dbReference type="InterPro" id="IPR010333">
    <property type="entry name" value="VirJ"/>
</dbReference>
<dbReference type="RefSeq" id="WP_377813809.1">
    <property type="nucleotide sequence ID" value="NZ_JBHRSJ010000012.1"/>
</dbReference>
<evidence type="ECO:0000313" key="3">
    <source>
        <dbReference type="EMBL" id="MFC2972182.1"/>
    </source>
</evidence>
<dbReference type="SUPFAM" id="SSF53474">
    <property type="entry name" value="alpha/beta-Hydrolases"/>
    <property type="match status" value="1"/>
</dbReference>
<keyword evidence="4" id="KW-1185">Reference proteome</keyword>
<dbReference type="Pfam" id="PF06057">
    <property type="entry name" value="VirJ"/>
    <property type="match status" value="1"/>
</dbReference>
<keyword evidence="1" id="KW-1133">Transmembrane helix</keyword>